<name>A0A6A5WF43_9PLEO</name>
<feature type="transmembrane region" description="Helical" evidence="1">
    <location>
        <begin position="547"/>
        <end position="573"/>
    </location>
</feature>
<dbReference type="EMBL" id="ML977609">
    <property type="protein sequence ID" value="KAF1997785.1"/>
    <property type="molecule type" value="Genomic_DNA"/>
</dbReference>
<dbReference type="InterPro" id="IPR021840">
    <property type="entry name" value="DUF3433"/>
</dbReference>
<reference evidence="2" key="1">
    <citation type="journal article" date="2020" name="Stud. Mycol.">
        <title>101 Dothideomycetes genomes: a test case for predicting lifestyles and emergence of pathogens.</title>
        <authorList>
            <person name="Haridas S."/>
            <person name="Albert R."/>
            <person name="Binder M."/>
            <person name="Bloem J."/>
            <person name="Labutti K."/>
            <person name="Salamov A."/>
            <person name="Andreopoulos B."/>
            <person name="Baker S."/>
            <person name="Barry K."/>
            <person name="Bills G."/>
            <person name="Bluhm B."/>
            <person name="Cannon C."/>
            <person name="Castanera R."/>
            <person name="Culley D."/>
            <person name="Daum C."/>
            <person name="Ezra D."/>
            <person name="Gonzalez J."/>
            <person name="Henrissat B."/>
            <person name="Kuo A."/>
            <person name="Liang C."/>
            <person name="Lipzen A."/>
            <person name="Lutzoni F."/>
            <person name="Magnuson J."/>
            <person name="Mondo S."/>
            <person name="Nolan M."/>
            <person name="Ohm R."/>
            <person name="Pangilinan J."/>
            <person name="Park H.-J."/>
            <person name="Ramirez L."/>
            <person name="Alfaro M."/>
            <person name="Sun H."/>
            <person name="Tritt A."/>
            <person name="Yoshinaga Y."/>
            <person name="Zwiers L.-H."/>
            <person name="Turgeon B."/>
            <person name="Goodwin S."/>
            <person name="Spatafora J."/>
            <person name="Crous P."/>
            <person name="Grigoriev I."/>
        </authorList>
    </citation>
    <scope>NUCLEOTIDE SEQUENCE</scope>
    <source>
        <strain evidence="2">CBS 123094</strain>
    </source>
</reference>
<keyword evidence="1" id="KW-0812">Transmembrane</keyword>
<organism evidence="2 3">
    <name type="scientific">Amniculicola lignicola CBS 123094</name>
    <dbReference type="NCBI Taxonomy" id="1392246"/>
    <lineage>
        <taxon>Eukaryota</taxon>
        <taxon>Fungi</taxon>
        <taxon>Dikarya</taxon>
        <taxon>Ascomycota</taxon>
        <taxon>Pezizomycotina</taxon>
        <taxon>Dothideomycetes</taxon>
        <taxon>Pleosporomycetidae</taxon>
        <taxon>Pleosporales</taxon>
        <taxon>Amniculicolaceae</taxon>
        <taxon>Amniculicola</taxon>
    </lineage>
</organism>
<dbReference type="Proteomes" id="UP000799779">
    <property type="component" value="Unassembled WGS sequence"/>
</dbReference>
<dbReference type="AlphaFoldDB" id="A0A6A5WF43"/>
<evidence type="ECO:0000313" key="3">
    <source>
        <dbReference type="Proteomes" id="UP000799779"/>
    </source>
</evidence>
<feature type="transmembrane region" description="Helical" evidence="1">
    <location>
        <begin position="517"/>
        <end position="541"/>
    </location>
</feature>
<sequence>MSSQTKGYRPTSIRTPTLLSLLLTIILIGLVEWACRVLSTTNDHGLLDKYLNSTESAFVERRANYGTFKRTKVITVTHSHTVLSKTPIHHIEFVRDLPPQEIETFPPHLDVFLPTKSASTPTVRSFFARDQTSSFQPTTSIQPTLAPNPDVYLQPSAPGVPFSGSFIDSKGPVATSGQYFLGAYLPTLIAVLYALPWAIICVQIQKLEGFYQLSEPQGSRAGRTITRESTSLAALLGSVFHREWAVLIATALIALSLLVTSLAAEAIAIHTIGYCDAKSKGCSGQISVFSPAARAVQAILGLIAILNVSLIVVIRRRTLCLESNPLSIAASAALIYDHDVRRDFMVLSPSITEEQLKRALRVYNYRLAPIISPENAQTIGIFKTGTLPTVNLEPAQENQCVALDSILKWVHVRQAKLTIFFVLLAGLGALIITYRYTGGDNGFERFMDSQGFGVRFLFAFIGVAISHFWSGVFQDIARTAPYCRLALGHAKAEESILMTEPSHPLTGLPQAIYHRHYVLALAATAAILSQLLTVTLSTIPFDSANAWNAYVASTWISISILLVMLLTLVVLFFHRVPDLPVQPNTLAGHMIYLTNSRLPDIFRGVGKGIEGLNYRYSLMRVRDANGVVRLTVDAENISDS</sequence>
<feature type="transmembrane region" description="Helical" evidence="1">
    <location>
        <begin position="417"/>
        <end position="436"/>
    </location>
</feature>
<protein>
    <submittedName>
        <fullName evidence="2">Uncharacterized protein</fullName>
    </submittedName>
</protein>
<feature type="transmembrane region" description="Helical" evidence="1">
    <location>
        <begin position="179"/>
        <end position="202"/>
    </location>
</feature>
<evidence type="ECO:0000313" key="2">
    <source>
        <dbReference type="EMBL" id="KAF1997785.1"/>
    </source>
</evidence>
<feature type="transmembrane region" description="Helical" evidence="1">
    <location>
        <begin position="244"/>
        <end position="272"/>
    </location>
</feature>
<accession>A0A6A5WF43</accession>
<dbReference type="PANTHER" id="PTHR37544:SF3">
    <property type="entry name" value="SPRAY"/>
    <property type="match status" value="1"/>
</dbReference>
<feature type="transmembrane region" description="Helical" evidence="1">
    <location>
        <begin position="292"/>
        <end position="314"/>
    </location>
</feature>
<dbReference type="Pfam" id="PF11915">
    <property type="entry name" value="DUF3433"/>
    <property type="match status" value="2"/>
</dbReference>
<dbReference type="OrthoDB" id="3799185at2759"/>
<gene>
    <name evidence="2" type="ORF">P154DRAFT_565134</name>
</gene>
<keyword evidence="3" id="KW-1185">Reference proteome</keyword>
<proteinExistence type="predicted"/>
<feature type="transmembrane region" description="Helical" evidence="1">
    <location>
        <begin position="456"/>
        <end position="477"/>
    </location>
</feature>
<keyword evidence="1" id="KW-1133">Transmembrane helix</keyword>
<dbReference type="PANTHER" id="PTHR37544">
    <property type="entry name" value="SPRAY-RELATED"/>
    <property type="match status" value="1"/>
</dbReference>
<keyword evidence="1" id="KW-0472">Membrane</keyword>
<evidence type="ECO:0000256" key="1">
    <source>
        <dbReference type="SAM" id="Phobius"/>
    </source>
</evidence>